<dbReference type="EMBL" id="SMGK01000004">
    <property type="protein sequence ID" value="TCK71927.1"/>
    <property type="molecule type" value="Genomic_DNA"/>
</dbReference>
<accession>A0A4R1L4A2</accession>
<evidence type="ECO:0000313" key="1">
    <source>
        <dbReference type="EMBL" id="TCK71927.1"/>
    </source>
</evidence>
<gene>
    <name evidence="1" type="ORF">C7378_2549</name>
</gene>
<name>A0A4R1L4A2_9BACT</name>
<dbReference type="OrthoDB" id="2488311at2"/>
<protein>
    <submittedName>
        <fullName evidence="1">Uncharacterized protein</fullName>
    </submittedName>
</protein>
<evidence type="ECO:0000313" key="2">
    <source>
        <dbReference type="Proteomes" id="UP000295210"/>
    </source>
</evidence>
<dbReference type="AlphaFoldDB" id="A0A4R1L4A2"/>
<dbReference type="Gene3D" id="3.20.20.510">
    <property type="entry name" value="Uncharacterised protein PF12979, DUF3863"/>
    <property type="match status" value="1"/>
</dbReference>
<reference evidence="1 2" key="1">
    <citation type="submission" date="2019-03" db="EMBL/GenBank/DDBJ databases">
        <title>Genomic Encyclopedia of Type Strains, Phase IV (KMG-IV): sequencing the most valuable type-strain genomes for metagenomic binning, comparative biology and taxonomic classification.</title>
        <authorList>
            <person name="Goeker M."/>
        </authorList>
    </citation>
    <scope>NUCLEOTIDE SEQUENCE [LARGE SCALE GENOMIC DNA]</scope>
    <source>
        <strain evidence="1 2">DSM 103428</strain>
    </source>
</reference>
<proteinExistence type="predicted"/>
<dbReference type="RefSeq" id="WP_131997204.1">
    <property type="nucleotide sequence ID" value="NZ_SMGK01000004.1"/>
</dbReference>
<organism evidence="1 2">
    <name type="scientific">Acidipila rosea</name>
    <dbReference type="NCBI Taxonomy" id="768535"/>
    <lineage>
        <taxon>Bacteria</taxon>
        <taxon>Pseudomonadati</taxon>
        <taxon>Acidobacteriota</taxon>
        <taxon>Terriglobia</taxon>
        <taxon>Terriglobales</taxon>
        <taxon>Acidobacteriaceae</taxon>
        <taxon>Acidipila</taxon>
    </lineage>
</organism>
<sequence>MFAREPLKVCNPDGYTRREVLAAGVKTAIASCLLPGMPAAGAKTRAPLRVINIMNFIRAEEPRESIDLIQPVREQMALIKAHRFPATWLLQYDALVEGPYVNFLKDAMPPDHEPGIWFEMNRKICDDAGIPWRGNPKWEWDYHVPIAYAIGYTPEERRKLADTAMATFRRIFGHDAKTVASWNLDAVSIAYLADHYGVDAFGNCRDQLATDGFTIWGGPIAAYYPGRKNAWSPALTARNQISTPMFRLLGQDPVYYYDNQLPYPDTMEPVWPSGQSETFVDRFLEMTAHAPTQSVAYAQLGQENSFGWPQMSKAYPMQMDKLARARSEGGLIVETMGETGRRFKRSFTSTPTQAQVMLKDPFGRDTAPQRSIWYQSKYFRANLHFVEDQFYLRDLHVYDDRFPQPYLEEPVRQHGIEQRLLAVLDGYHWSDDEVRAGRKGVRAMGQFVLIAPDGSEKPLTMAGLPTVSESGSMLQASVPLAGGGRLVAVFHEQETAFRLRDAPSHSRLGLKFVWAPDRSALKEVSADQLHYRFRDFSYAVRIANGVALKTAFGVSICAGKQGALRLWMAQQT</sequence>
<comment type="caution">
    <text evidence="1">The sequence shown here is derived from an EMBL/GenBank/DDBJ whole genome shotgun (WGS) entry which is preliminary data.</text>
</comment>
<dbReference type="Proteomes" id="UP000295210">
    <property type="component" value="Unassembled WGS sequence"/>
</dbReference>
<keyword evidence="2" id="KW-1185">Reference proteome</keyword>